<comment type="caution">
    <text evidence="1">The sequence shown here is derived from an EMBL/GenBank/DDBJ whole genome shotgun (WGS) entry which is preliminary data.</text>
</comment>
<accession>A0A937A9M3</accession>
<reference evidence="1" key="1">
    <citation type="submission" date="2021-01" db="EMBL/GenBank/DDBJ databases">
        <title>Marivirga sp. nov., isolated from intertidal surface sediments.</title>
        <authorList>
            <person name="Zhang M."/>
        </authorList>
    </citation>
    <scope>NUCLEOTIDE SEQUENCE</scope>
    <source>
        <strain evidence="1">SM1354</strain>
    </source>
</reference>
<evidence type="ECO:0000313" key="1">
    <source>
        <dbReference type="EMBL" id="MBL0766372.1"/>
    </source>
</evidence>
<dbReference type="EMBL" id="JAERQG010000003">
    <property type="protein sequence ID" value="MBL0766372.1"/>
    <property type="molecule type" value="Genomic_DNA"/>
</dbReference>
<dbReference type="AlphaFoldDB" id="A0A937A9M3"/>
<organism evidence="1 2">
    <name type="scientific">Marivirga atlantica</name>
    <dbReference type="NCBI Taxonomy" id="1548457"/>
    <lineage>
        <taxon>Bacteria</taxon>
        <taxon>Pseudomonadati</taxon>
        <taxon>Bacteroidota</taxon>
        <taxon>Cytophagia</taxon>
        <taxon>Cytophagales</taxon>
        <taxon>Marivirgaceae</taxon>
        <taxon>Marivirga</taxon>
    </lineage>
</organism>
<keyword evidence="2" id="KW-1185">Reference proteome</keyword>
<name>A0A937A9M3_9BACT</name>
<dbReference type="Gene3D" id="3.10.180.10">
    <property type="entry name" value="2,3-Dihydroxybiphenyl 1,2-Dioxygenase, domain 1"/>
    <property type="match status" value="1"/>
</dbReference>
<sequence>MMNKQLQMIPVLPSNDIERDIKWYQQSVGFKYAFGDKHYCGLTRDNLEIHLQLHRGTEEDPMLDGSVIKIFVPDLKPYMDEFLKRGTITAEKIKENTAWGTNEFGFYDLNNNSIFFVQDVH</sequence>
<dbReference type="GO" id="GO:0051213">
    <property type="term" value="F:dioxygenase activity"/>
    <property type="evidence" value="ECO:0007669"/>
    <property type="project" value="UniProtKB-KW"/>
</dbReference>
<dbReference type="Proteomes" id="UP000642920">
    <property type="component" value="Unassembled WGS sequence"/>
</dbReference>
<dbReference type="SUPFAM" id="SSF54593">
    <property type="entry name" value="Glyoxalase/Bleomycin resistance protein/Dihydroxybiphenyl dioxygenase"/>
    <property type="match status" value="1"/>
</dbReference>
<protein>
    <submittedName>
        <fullName evidence="1">Glyoxalase/bleomycin resistance/extradiol dioxygenase family protein</fullName>
    </submittedName>
</protein>
<dbReference type="InterPro" id="IPR029068">
    <property type="entry name" value="Glyas_Bleomycin-R_OHBP_Dase"/>
</dbReference>
<keyword evidence="1" id="KW-0560">Oxidoreductase</keyword>
<evidence type="ECO:0000313" key="2">
    <source>
        <dbReference type="Proteomes" id="UP000642920"/>
    </source>
</evidence>
<gene>
    <name evidence="1" type="ORF">JKP34_13990</name>
</gene>
<keyword evidence="1" id="KW-0223">Dioxygenase</keyword>
<proteinExistence type="predicted"/>